<evidence type="ECO:0008006" key="4">
    <source>
        <dbReference type="Google" id="ProtNLM"/>
    </source>
</evidence>
<name>A0ABQ2W7T3_9ACTN</name>
<reference evidence="3" key="1">
    <citation type="journal article" date="2019" name="Int. J. Syst. Evol. Microbiol.">
        <title>The Global Catalogue of Microorganisms (GCM) 10K type strain sequencing project: providing services to taxonomists for standard genome sequencing and annotation.</title>
        <authorList>
            <consortium name="The Broad Institute Genomics Platform"/>
            <consortium name="The Broad Institute Genome Sequencing Center for Infectious Disease"/>
            <person name="Wu L."/>
            <person name="Ma J."/>
        </authorList>
    </citation>
    <scope>NUCLEOTIDE SEQUENCE [LARGE SCALE GENOMIC DNA]</scope>
    <source>
        <strain evidence="3">JCM 4376</strain>
    </source>
</reference>
<organism evidence="2 3">
    <name type="scientific">Streptomyces gelaticus</name>
    <dbReference type="NCBI Taxonomy" id="285446"/>
    <lineage>
        <taxon>Bacteria</taxon>
        <taxon>Bacillati</taxon>
        <taxon>Actinomycetota</taxon>
        <taxon>Actinomycetes</taxon>
        <taxon>Kitasatosporales</taxon>
        <taxon>Streptomycetaceae</taxon>
        <taxon>Streptomyces</taxon>
    </lineage>
</organism>
<dbReference type="Proteomes" id="UP000660675">
    <property type="component" value="Unassembled WGS sequence"/>
</dbReference>
<comment type="caution">
    <text evidence="2">The sequence shown here is derived from an EMBL/GenBank/DDBJ whole genome shotgun (WGS) entry which is preliminary data.</text>
</comment>
<feature type="compositionally biased region" description="Pro residues" evidence="1">
    <location>
        <begin position="127"/>
        <end position="159"/>
    </location>
</feature>
<dbReference type="PROSITE" id="PS51257">
    <property type="entry name" value="PROKAR_LIPOPROTEIN"/>
    <property type="match status" value="1"/>
</dbReference>
<proteinExistence type="predicted"/>
<keyword evidence="3" id="KW-1185">Reference proteome</keyword>
<dbReference type="EMBL" id="BMTF01000034">
    <property type="protein sequence ID" value="GGV95875.1"/>
    <property type="molecule type" value="Genomic_DNA"/>
</dbReference>
<evidence type="ECO:0000313" key="2">
    <source>
        <dbReference type="EMBL" id="GGV95875.1"/>
    </source>
</evidence>
<feature type="region of interest" description="Disordered" evidence="1">
    <location>
        <begin position="23"/>
        <end position="191"/>
    </location>
</feature>
<evidence type="ECO:0000256" key="1">
    <source>
        <dbReference type="SAM" id="MobiDB-lite"/>
    </source>
</evidence>
<accession>A0ABQ2W7T3</accession>
<protein>
    <recommendedName>
        <fullName evidence="4">Lipoprotein</fullName>
    </recommendedName>
</protein>
<gene>
    <name evidence="2" type="ORF">GCM10015535_64270</name>
</gene>
<dbReference type="RefSeq" id="WP_189547788.1">
    <property type="nucleotide sequence ID" value="NZ_BMTF01000034.1"/>
</dbReference>
<feature type="compositionally biased region" description="Basic and acidic residues" evidence="1">
    <location>
        <begin position="67"/>
        <end position="76"/>
    </location>
</feature>
<sequence length="191" mass="18620">MRQFSVPVRWAAVVAATVAASTGCMSVGDDGGKPAPSSSPEHKGSAVRPDGGTVAGTGPVRTGGGRPEAHSEREAVESPEPGDFAGPSTAPGGVRPGAEPGGTEPSRGTVPPAPSVSQPGPGVPQQTEPPAPSGPATPEPPSSPEPEPSEPPSVPPPSASPAAQPRNEATGASARSVPLRTPEASPQVGPV</sequence>
<evidence type="ECO:0000313" key="3">
    <source>
        <dbReference type="Proteomes" id="UP000660675"/>
    </source>
</evidence>